<dbReference type="Pfam" id="PF00027">
    <property type="entry name" value="cNMP_binding"/>
    <property type="match status" value="1"/>
</dbReference>
<keyword evidence="10 13" id="KW-0406">Ion transport</keyword>
<dbReference type="PROSITE" id="PS50042">
    <property type="entry name" value="CNMP_BINDING_3"/>
    <property type="match status" value="1"/>
</dbReference>
<evidence type="ECO:0000256" key="6">
    <source>
        <dbReference type="ARBA" id="ARBA00022826"/>
    </source>
</evidence>
<keyword evidence="8 13" id="KW-0630">Potassium</keyword>
<dbReference type="InterPro" id="IPR014710">
    <property type="entry name" value="RmlC-like_jellyroll"/>
</dbReference>
<evidence type="ECO:0000256" key="14">
    <source>
        <dbReference type="SAM" id="MobiDB-lite"/>
    </source>
</evidence>
<dbReference type="SUPFAM" id="SSF81324">
    <property type="entry name" value="Voltage-gated potassium channels"/>
    <property type="match status" value="1"/>
</dbReference>
<dbReference type="PANTHER" id="PTHR45743:SF27">
    <property type="entry name" value="POTASSIUM CHANNEL KAT3"/>
    <property type="match status" value="1"/>
</dbReference>
<keyword evidence="18" id="KW-1185">Reference proteome</keyword>
<keyword evidence="4 13" id="KW-0633">Potassium transport</keyword>
<comment type="function">
    <text evidence="13">Potassium channel.</text>
</comment>
<dbReference type="PRINTS" id="PR01463">
    <property type="entry name" value="EAGCHANLFMLY"/>
</dbReference>
<dbReference type="InterPro" id="IPR003938">
    <property type="entry name" value="K_chnl_volt-dep_EAG/ELK/ERG"/>
</dbReference>
<dbReference type="SMART" id="SM00100">
    <property type="entry name" value="cNMP"/>
    <property type="match status" value="1"/>
</dbReference>
<dbReference type="GO" id="GO:0034702">
    <property type="term" value="C:monoatomic ion channel complex"/>
    <property type="evidence" value="ECO:0007669"/>
    <property type="project" value="UniProtKB-KW"/>
</dbReference>
<feature type="non-terminal residue" evidence="17">
    <location>
        <position position="574"/>
    </location>
</feature>
<comment type="subunit">
    <text evidence="13">The potassium channel is composed of a homo- or heterotetrameric complex of pore-forming subunits.</text>
</comment>
<proteinExistence type="inferred from homology"/>
<dbReference type="AlphaFoldDB" id="A0AA41UVY4"/>
<dbReference type="InterPro" id="IPR018490">
    <property type="entry name" value="cNMP-bd_dom_sf"/>
</dbReference>
<feature type="transmembrane region" description="Helical" evidence="13">
    <location>
        <begin position="141"/>
        <end position="165"/>
    </location>
</feature>
<comment type="domain">
    <text evidence="13">The segment S4 is probably the voltage-sensor and is characterized by a series of positively charged amino acids. The pore-forming region H5 is enclosed by the transmembrane segments S5 and S6 in the Shaker-type (1P/6TM) and contains the GYGD signature motif which seems to be involved in potassium selectivity.</text>
</comment>
<comment type="caution">
    <text evidence="13">Lacks conserved residue(s) required for the propagation of feature annotation.</text>
</comment>
<keyword evidence="11 13" id="KW-0472">Membrane</keyword>
<reference evidence="17" key="1">
    <citation type="submission" date="2022-03" db="EMBL/GenBank/DDBJ databases">
        <title>A functionally conserved STORR gene fusion in Papaver species that diverged 16.8 million years ago.</title>
        <authorList>
            <person name="Catania T."/>
        </authorList>
    </citation>
    <scope>NUCLEOTIDE SEQUENCE</scope>
    <source>
        <strain evidence="17">S-191538</strain>
    </source>
</reference>
<evidence type="ECO:0000256" key="3">
    <source>
        <dbReference type="ARBA" id="ARBA00022448"/>
    </source>
</evidence>
<keyword evidence="5 13" id="KW-0812">Transmembrane</keyword>
<feature type="compositionally biased region" description="Polar residues" evidence="14">
    <location>
        <begin position="20"/>
        <end position="38"/>
    </location>
</feature>
<feature type="transmembrane region" description="Helical" evidence="13">
    <location>
        <begin position="186"/>
        <end position="210"/>
    </location>
</feature>
<keyword evidence="12 13" id="KW-0407">Ion channel</keyword>
<evidence type="ECO:0000256" key="11">
    <source>
        <dbReference type="ARBA" id="ARBA00023136"/>
    </source>
</evidence>
<dbReference type="InterPro" id="IPR005821">
    <property type="entry name" value="Ion_trans_dom"/>
</dbReference>
<sequence>MPFTESINRSPAPLLGRSPAESTESTIRSPAGSLFNSGSSVPAAPSMLARRRSGEINNLATLSSSILPAFGTVIVGNYLDLKRFTIAPYDRVIELAQIITRNVIFFSIHTNNSVDINLEHVVYMTRFSLPLDLASTLPFQLIYRVLTGKAKTGVVFVFLSLLRFWRLRRVGKLFRRLEKDTRFSYFWTRCIKLICVTLFIVNSVGCFQFWMATNYFDKEKTWIGAQLENFEDRSIWIGYTYSLYWTVTTLTTVGYGDLHAQNTREKIFNIFFMLFNIGLTAYLIGNMTNLIVHSAYRTFAMRDAINKLLRFSSSNRLPENLKEQMMAHMHLKFRTQEISSIRSSIGQHLFTKTVKDGYLFNEVSEDLIVQLITEMRAEYFPPKVDILLQNEIPTDFYIIVSGQMDLLTYKDGTEQVISNLGPSDMEGEIGVLFNIPQPFTVRSKRLSQVIRISHQHFKQIVQQHAVDGARVISNFTEHLKNLQPEILEQIPFVTELLGDLNNVPKRNISRGEVKDRVASSSLARGVPANRTTSRALMRLVIHGHHPDELHTRASNQLGKLIYLPGSMEELLQLA</sequence>
<organism evidence="17 18">
    <name type="scientific">Papaver nudicaule</name>
    <name type="common">Iceland poppy</name>
    <dbReference type="NCBI Taxonomy" id="74823"/>
    <lineage>
        <taxon>Eukaryota</taxon>
        <taxon>Viridiplantae</taxon>
        <taxon>Streptophyta</taxon>
        <taxon>Embryophyta</taxon>
        <taxon>Tracheophyta</taxon>
        <taxon>Spermatophyta</taxon>
        <taxon>Magnoliopsida</taxon>
        <taxon>Ranunculales</taxon>
        <taxon>Papaveraceae</taxon>
        <taxon>Papaveroideae</taxon>
        <taxon>Papaver</taxon>
    </lineage>
</organism>
<dbReference type="Pfam" id="PF00520">
    <property type="entry name" value="Ion_trans"/>
    <property type="match status" value="1"/>
</dbReference>
<evidence type="ECO:0000256" key="2">
    <source>
        <dbReference type="ARBA" id="ARBA00007929"/>
    </source>
</evidence>
<keyword evidence="9 13" id="KW-1133">Transmembrane helix</keyword>
<dbReference type="FunFam" id="2.60.120.10:FF:000074">
    <property type="entry name" value="Potassium channel KAT2"/>
    <property type="match status" value="1"/>
</dbReference>
<dbReference type="EMBL" id="JAJJMA010004175">
    <property type="protein sequence ID" value="MCL7021737.1"/>
    <property type="molecule type" value="Genomic_DNA"/>
</dbReference>
<feature type="transmembrane region" description="Helical" evidence="13">
    <location>
        <begin position="59"/>
        <end position="79"/>
    </location>
</feature>
<dbReference type="InterPro" id="IPR045319">
    <property type="entry name" value="KAT/AKT"/>
</dbReference>
<comment type="subcellular location">
    <subcellularLocation>
        <location evidence="1 13">Membrane</location>
        <topology evidence="1 13">Multi-pass membrane protein</topology>
    </subcellularLocation>
</comment>
<comment type="caution">
    <text evidence="17">The sequence shown here is derived from an EMBL/GenBank/DDBJ whole genome shotgun (WGS) entry which is preliminary data.</text>
</comment>
<evidence type="ECO:0000256" key="1">
    <source>
        <dbReference type="ARBA" id="ARBA00004141"/>
    </source>
</evidence>
<evidence type="ECO:0000256" key="10">
    <source>
        <dbReference type="ARBA" id="ARBA00023065"/>
    </source>
</evidence>
<name>A0AA41UVY4_PAPNU</name>
<evidence type="ECO:0000313" key="17">
    <source>
        <dbReference type="EMBL" id="MCL7021737.1"/>
    </source>
</evidence>
<dbReference type="Gene3D" id="1.10.287.70">
    <property type="match status" value="1"/>
</dbReference>
<evidence type="ECO:0000256" key="4">
    <source>
        <dbReference type="ARBA" id="ARBA00022538"/>
    </source>
</evidence>
<accession>A0AA41UVY4</accession>
<evidence type="ECO:0000256" key="13">
    <source>
        <dbReference type="RuleBase" id="RU369015"/>
    </source>
</evidence>
<evidence type="ECO:0000256" key="8">
    <source>
        <dbReference type="ARBA" id="ARBA00022958"/>
    </source>
</evidence>
<dbReference type="InterPro" id="IPR021789">
    <property type="entry name" value="KHA_dom"/>
</dbReference>
<evidence type="ECO:0000256" key="9">
    <source>
        <dbReference type="ARBA" id="ARBA00022989"/>
    </source>
</evidence>
<dbReference type="Proteomes" id="UP001177140">
    <property type="component" value="Unassembled WGS sequence"/>
</dbReference>
<comment type="similarity">
    <text evidence="2 13">Belongs to the potassium channel family. Plant (TC 1.A.1.4) subfamily.</text>
</comment>
<feature type="domain" description="KHA" evidence="16">
    <location>
        <begin position="538"/>
        <end position="574"/>
    </location>
</feature>
<feature type="transmembrane region" description="Helical" evidence="13">
    <location>
        <begin position="236"/>
        <end position="255"/>
    </location>
</feature>
<feature type="domain" description="Cyclic nucleotide-binding" evidence="15">
    <location>
        <begin position="359"/>
        <end position="478"/>
    </location>
</feature>
<keyword evidence="3 13" id="KW-0813">Transport</keyword>
<dbReference type="Gene3D" id="2.60.120.10">
    <property type="entry name" value="Jelly Rolls"/>
    <property type="match status" value="1"/>
</dbReference>
<dbReference type="PANTHER" id="PTHR45743">
    <property type="entry name" value="POTASSIUM CHANNEL AKT1"/>
    <property type="match status" value="1"/>
</dbReference>
<evidence type="ECO:0000259" key="16">
    <source>
        <dbReference type="PROSITE" id="PS51490"/>
    </source>
</evidence>
<dbReference type="PROSITE" id="PS51490">
    <property type="entry name" value="KHA"/>
    <property type="match status" value="1"/>
</dbReference>
<dbReference type="GO" id="GO:0005249">
    <property type="term" value="F:voltage-gated potassium channel activity"/>
    <property type="evidence" value="ECO:0007669"/>
    <property type="project" value="UniProtKB-UniRule"/>
</dbReference>
<gene>
    <name evidence="17" type="ORF">MKW94_016244</name>
</gene>
<dbReference type="InterPro" id="IPR000595">
    <property type="entry name" value="cNMP-bd_dom"/>
</dbReference>
<evidence type="ECO:0000313" key="18">
    <source>
        <dbReference type="Proteomes" id="UP001177140"/>
    </source>
</evidence>
<evidence type="ECO:0000259" key="15">
    <source>
        <dbReference type="PROSITE" id="PS50042"/>
    </source>
</evidence>
<evidence type="ECO:0000256" key="7">
    <source>
        <dbReference type="ARBA" id="ARBA00022882"/>
    </source>
</evidence>
<dbReference type="CDD" id="cd00038">
    <property type="entry name" value="CAP_ED"/>
    <property type="match status" value="1"/>
</dbReference>
<evidence type="ECO:0000256" key="12">
    <source>
        <dbReference type="ARBA" id="ARBA00023303"/>
    </source>
</evidence>
<feature type="region of interest" description="Disordered" evidence="14">
    <location>
        <begin position="1"/>
        <end position="38"/>
    </location>
</feature>
<evidence type="ECO:0000256" key="5">
    <source>
        <dbReference type="ARBA" id="ARBA00022692"/>
    </source>
</evidence>
<dbReference type="SUPFAM" id="SSF51206">
    <property type="entry name" value="cAMP-binding domain-like"/>
    <property type="match status" value="1"/>
</dbReference>
<keyword evidence="7 13" id="KW-0851">Voltage-gated channel</keyword>
<feature type="transmembrane region" description="Helical" evidence="13">
    <location>
        <begin position="267"/>
        <end position="285"/>
    </location>
</feature>
<keyword evidence="6 13" id="KW-0631">Potassium channel</keyword>
<protein>
    <recommendedName>
        <fullName evidence="13">Potassium channel</fullName>
    </recommendedName>
</protein>